<comment type="caution">
    <text evidence="4">The sequence shown here is derived from an EMBL/GenBank/DDBJ whole genome shotgun (WGS) entry which is preliminary data.</text>
</comment>
<feature type="region of interest" description="Disordered" evidence="1">
    <location>
        <begin position="603"/>
        <end position="634"/>
    </location>
</feature>
<name>A0A4Y3RQD3_9ACTN</name>
<feature type="region of interest" description="Disordered" evidence="1">
    <location>
        <begin position="263"/>
        <end position="282"/>
    </location>
</feature>
<organism evidence="4 5">
    <name type="scientific">Streptomyces gardneri</name>
    <dbReference type="NCBI Taxonomy" id="66892"/>
    <lineage>
        <taxon>Bacteria</taxon>
        <taxon>Bacillati</taxon>
        <taxon>Actinomycetota</taxon>
        <taxon>Actinomycetes</taxon>
        <taxon>Kitasatosporales</taxon>
        <taxon>Streptomycetaceae</taxon>
        <taxon>Streptomyces</taxon>
    </lineage>
</organism>
<feature type="domain" description="Transposase IS204/IS1001/IS1096/IS1165 DDE" evidence="2">
    <location>
        <begin position="161"/>
        <end position="330"/>
    </location>
</feature>
<sequence length="634" mass="70369">MREVLLRLEELLFLADPGIKVESMQDDGEVIRIGVRCRTTGARCPGCGSWSGRVHGSYLRFPADLPMSGRRVVLQLRVRRFTCKDVSCGRRTFVEQVAGLTRRYSQRTERMRSALAEVGLALAGRAGARLADVFGARVSRNTVLRLVDALPEPQPQVPRVVGVDEYAMRKGRIYGTVLVDVETRRPVDLLPDREAGTVAAWLAEHPSIEVVCRDRAPFFAEGASIGAPTAVQVADRFHLWRNLGEAAERCVSRHRPCLRATFAESAPEKTPAPEQAESGSPWPTGHRFADRTRAKHATVHALLVAGHSRRSIQRQLGMTYRTVQRLADAARLEDLFQGQWQNRRTKLDDFKPYLHERWSEGCTNAWALWEEIKTHGYTGGYGAVRAYLQPFRTSPTAPAARPPSPRTVTGWILTHPDTLPESERLKLKSVLAGCPELDALTGHVRAFGKMLTQLQGDQLPQWIKAVRADDLPSLHAFVNGLERDLVAVTAGLTLPWSSGIVEGHVNSPRSQVVVADRDHVAGEEAANVGLDACYRPLAALALEHDGEDLTAGLGVLAVRPPRRRRGGPGWFSRPWRAPRLGLGWRRGGRSRCRRRCAHGDVRRWWPRPPPPAAAGSHRRRCAACRPSPATRTRP</sequence>
<dbReference type="EMBL" id="BJMN01000039">
    <property type="protein sequence ID" value="GEB60121.1"/>
    <property type="molecule type" value="Genomic_DNA"/>
</dbReference>
<protein>
    <submittedName>
        <fullName evidence="4">ISL3 family transposase</fullName>
    </submittedName>
</protein>
<evidence type="ECO:0000256" key="1">
    <source>
        <dbReference type="SAM" id="MobiDB-lite"/>
    </source>
</evidence>
<accession>A0A4Y3RQD3</accession>
<evidence type="ECO:0000313" key="5">
    <source>
        <dbReference type="Proteomes" id="UP000315226"/>
    </source>
</evidence>
<dbReference type="PANTHER" id="PTHR33498:SF1">
    <property type="entry name" value="TRANSPOSASE FOR INSERTION SEQUENCE ELEMENT IS1557"/>
    <property type="match status" value="1"/>
</dbReference>
<dbReference type="Pfam" id="PF01610">
    <property type="entry name" value="DDE_Tnp_ISL3"/>
    <property type="match status" value="1"/>
</dbReference>
<keyword evidence="5" id="KW-1185">Reference proteome</keyword>
<feature type="domain" description="Transposase IS204/IS1001/IS1096/IS1165 zinc-finger" evidence="3">
    <location>
        <begin position="42"/>
        <end position="85"/>
    </location>
</feature>
<dbReference type="InterPro" id="IPR002560">
    <property type="entry name" value="Transposase_DDE"/>
</dbReference>
<reference evidence="4 5" key="1">
    <citation type="submission" date="2019-06" db="EMBL/GenBank/DDBJ databases">
        <title>Whole genome shotgun sequence of Streptomyces gardneri NBRC 12865.</title>
        <authorList>
            <person name="Hosoyama A."/>
            <person name="Uohara A."/>
            <person name="Ohji S."/>
            <person name="Ichikawa N."/>
        </authorList>
    </citation>
    <scope>NUCLEOTIDE SEQUENCE [LARGE SCALE GENOMIC DNA]</scope>
    <source>
        <strain evidence="4 5">NBRC 12865</strain>
    </source>
</reference>
<dbReference type="PANTHER" id="PTHR33498">
    <property type="entry name" value="TRANSPOSASE FOR INSERTION SEQUENCE ELEMENT IS1557"/>
    <property type="match status" value="1"/>
</dbReference>
<gene>
    <name evidence="4" type="ORF">SGA01_57260</name>
</gene>
<evidence type="ECO:0000259" key="2">
    <source>
        <dbReference type="Pfam" id="PF01610"/>
    </source>
</evidence>
<dbReference type="OrthoDB" id="3238779at2"/>
<proteinExistence type="predicted"/>
<evidence type="ECO:0000259" key="3">
    <source>
        <dbReference type="Pfam" id="PF14690"/>
    </source>
</evidence>
<evidence type="ECO:0000313" key="4">
    <source>
        <dbReference type="EMBL" id="GEB60121.1"/>
    </source>
</evidence>
<dbReference type="Proteomes" id="UP000315226">
    <property type="component" value="Unassembled WGS sequence"/>
</dbReference>
<dbReference type="NCBIfam" id="NF033550">
    <property type="entry name" value="transpos_ISL3"/>
    <property type="match status" value="1"/>
</dbReference>
<dbReference type="AlphaFoldDB" id="A0A4Y3RQD3"/>
<dbReference type="InterPro" id="IPR029261">
    <property type="entry name" value="Transposase_Znf"/>
</dbReference>
<dbReference type="Pfam" id="PF14690">
    <property type="entry name" value="Zn_ribbon_ISL3"/>
    <property type="match status" value="1"/>
</dbReference>
<dbReference type="InterPro" id="IPR047951">
    <property type="entry name" value="Transpos_ISL3"/>
</dbReference>
<dbReference type="RefSeq" id="WP_141299676.1">
    <property type="nucleotide sequence ID" value="NZ_BJMN01000039.1"/>
</dbReference>